<dbReference type="OrthoDB" id="668782at2"/>
<sequence>MANPTHVLVHRYTPGTGPQEGTTELDAEMRVWAELDAQLRKAGQLVEGWALSDATATFGNTGTAASSQVVFALHAVAVDSDEAAQQLAARMPHLDYGSTTVHPVMS</sequence>
<gene>
    <name evidence="2" type="ORF">GNZ21_03890</name>
</gene>
<evidence type="ECO:0000256" key="1">
    <source>
        <dbReference type="SAM" id="MobiDB-lite"/>
    </source>
</evidence>
<dbReference type="Gene3D" id="3.30.70.1060">
    <property type="entry name" value="Dimeric alpha+beta barrel"/>
    <property type="match status" value="1"/>
</dbReference>
<dbReference type="InterPro" id="IPR011008">
    <property type="entry name" value="Dimeric_a/b-barrel"/>
</dbReference>
<dbReference type="AlphaFoldDB" id="A0A7K1UGA8"/>
<name>A0A7K1UGA8_9MICC</name>
<organism evidence="2 3">
    <name type="scientific">Nesterenkonia alkaliphila</name>
    <dbReference type="NCBI Taxonomy" id="1463631"/>
    <lineage>
        <taxon>Bacteria</taxon>
        <taxon>Bacillati</taxon>
        <taxon>Actinomycetota</taxon>
        <taxon>Actinomycetes</taxon>
        <taxon>Micrococcales</taxon>
        <taxon>Micrococcaceae</taxon>
        <taxon>Nesterenkonia</taxon>
    </lineage>
</organism>
<reference evidence="2 3" key="1">
    <citation type="submission" date="2019-12" db="EMBL/GenBank/DDBJ databases">
        <title>Nesterenkonia muleiensis sp. nov., a novel actinobacterium isolated from sap of Populus euphratica.</title>
        <authorList>
            <person name="Wang R."/>
        </authorList>
    </citation>
    <scope>NUCLEOTIDE SEQUENCE [LARGE SCALE GENOMIC DNA]</scope>
    <source>
        <strain evidence="2 3">F10</strain>
    </source>
</reference>
<dbReference type="EMBL" id="WRPM01000026">
    <property type="protein sequence ID" value="MVT25510.1"/>
    <property type="molecule type" value="Genomic_DNA"/>
</dbReference>
<feature type="compositionally biased region" description="Low complexity" evidence="1">
    <location>
        <begin position="13"/>
        <end position="22"/>
    </location>
</feature>
<evidence type="ECO:0000313" key="2">
    <source>
        <dbReference type="EMBL" id="MVT25510.1"/>
    </source>
</evidence>
<dbReference type="SUPFAM" id="SSF54909">
    <property type="entry name" value="Dimeric alpha+beta barrel"/>
    <property type="match status" value="1"/>
</dbReference>
<accession>A0A7K1UGA8</accession>
<dbReference type="RefSeq" id="WP_157321524.1">
    <property type="nucleotide sequence ID" value="NZ_BMFX01000029.1"/>
</dbReference>
<evidence type="ECO:0000313" key="3">
    <source>
        <dbReference type="Proteomes" id="UP000460157"/>
    </source>
</evidence>
<comment type="caution">
    <text evidence="2">The sequence shown here is derived from an EMBL/GenBank/DDBJ whole genome shotgun (WGS) entry which is preliminary data.</text>
</comment>
<proteinExistence type="predicted"/>
<feature type="region of interest" description="Disordered" evidence="1">
    <location>
        <begin position="1"/>
        <end position="22"/>
    </location>
</feature>
<keyword evidence="3" id="KW-1185">Reference proteome</keyword>
<evidence type="ECO:0008006" key="4">
    <source>
        <dbReference type="Google" id="ProtNLM"/>
    </source>
</evidence>
<dbReference type="Proteomes" id="UP000460157">
    <property type="component" value="Unassembled WGS sequence"/>
</dbReference>
<protein>
    <recommendedName>
        <fullName evidence="4">YCII-related domain-containing protein</fullName>
    </recommendedName>
</protein>